<dbReference type="InterPro" id="IPR005913">
    <property type="entry name" value="dTDP_dehydrorham_reduct"/>
</dbReference>
<dbReference type="UniPathway" id="UPA00124"/>
<gene>
    <name evidence="4" type="ORF">UX92_C0001G0013</name>
</gene>
<dbReference type="PANTHER" id="PTHR10491">
    <property type="entry name" value="DTDP-4-DEHYDRORHAMNOSE REDUCTASE"/>
    <property type="match status" value="1"/>
</dbReference>
<dbReference type="GO" id="GO:0006556">
    <property type="term" value="P:S-adenosylmethionine biosynthetic process"/>
    <property type="evidence" value="ECO:0007669"/>
    <property type="project" value="TreeGrafter"/>
</dbReference>
<evidence type="ECO:0000256" key="2">
    <source>
        <dbReference type="RuleBase" id="RU364082"/>
    </source>
</evidence>
<dbReference type="InterPro" id="IPR029903">
    <property type="entry name" value="RmlD-like-bd"/>
</dbReference>
<dbReference type="EMBL" id="LCOA01000001">
    <property type="protein sequence ID" value="KKU70345.1"/>
    <property type="molecule type" value="Genomic_DNA"/>
</dbReference>
<dbReference type="GO" id="GO:0008831">
    <property type="term" value="F:dTDP-4-dehydrorhamnose reductase activity"/>
    <property type="evidence" value="ECO:0007669"/>
    <property type="project" value="UniProtKB-EC"/>
</dbReference>
<evidence type="ECO:0000256" key="1">
    <source>
        <dbReference type="ARBA" id="ARBA00010944"/>
    </source>
</evidence>
<evidence type="ECO:0000259" key="3">
    <source>
        <dbReference type="Pfam" id="PF04321"/>
    </source>
</evidence>
<proteinExistence type="inferred from homology"/>
<comment type="similarity">
    <text evidence="1 2">Belongs to the dTDP-4-dehydrorhamnose reductase family.</text>
</comment>
<dbReference type="PANTHER" id="PTHR10491:SF4">
    <property type="entry name" value="METHIONINE ADENOSYLTRANSFERASE 2 SUBUNIT BETA"/>
    <property type="match status" value="1"/>
</dbReference>
<dbReference type="GO" id="GO:0048270">
    <property type="term" value="F:methionine adenosyltransferase regulator activity"/>
    <property type="evidence" value="ECO:0007669"/>
    <property type="project" value="TreeGrafter"/>
</dbReference>
<dbReference type="Pfam" id="PF04321">
    <property type="entry name" value="RmlD_sub_bind"/>
    <property type="match status" value="1"/>
</dbReference>
<name>A0A0G1VJT9_9BACT</name>
<dbReference type="Proteomes" id="UP000034565">
    <property type="component" value="Unassembled WGS sequence"/>
</dbReference>
<dbReference type="EC" id="1.1.1.133" evidence="2"/>
<dbReference type="Gene3D" id="3.40.50.720">
    <property type="entry name" value="NAD(P)-binding Rossmann-like Domain"/>
    <property type="match status" value="1"/>
</dbReference>
<feature type="domain" description="RmlD-like substrate binding" evidence="3">
    <location>
        <begin position="6"/>
        <end position="278"/>
    </location>
</feature>
<dbReference type="SUPFAM" id="SSF51735">
    <property type="entry name" value="NAD(P)-binding Rossmann-fold domains"/>
    <property type="match status" value="1"/>
</dbReference>
<organism evidence="4 5">
    <name type="scientific">Candidatus Amesbacteria bacterium GW2011_GWA1_47_20</name>
    <dbReference type="NCBI Taxonomy" id="1618354"/>
    <lineage>
        <taxon>Bacteria</taxon>
        <taxon>Candidatus Amesiibacteriota</taxon>
    </lineage>
</organism>
<reference evidence="4 5" key="1">
    <citation type="journal article" date="2015" name="Nature">
        <title>rRNA introns, odd ribosomes, and small enigmatic genomes across a large radiation of phyla.</title>
        <authorList>
            <person name="Brown C.T."/>
            <person name="Hug L.A."/>
            <person name="Thomas B.C."/>
            <person name="Sharon I."/>
            <person name="Castelle C.J."/>
            <person name="Singh A."/>
            <person name="Wilkins M.J."/>
            <person name="Williams K.H."/>
            <person name="Banfield J.F."/>
        </authorList>
    </citation>
    <scope>NUCLEOTIDE SEQUENCE [LARGE SCALE GENOMIC DNA]</scope>
</reference>
<sequence>MAIEKRILITGSTGLLGKGLLATAPRSFKIFPSYSKDLPLDKERRYHRIDITNIQQVADNFAKIKPEIVIHAASIGNVDYCEKNPKEAEKVNVFGTQNVIRACTKHNCQLIFTSSNAVFNGLNAPYSETDPPNPVNYYGRTKVIGERSVLKANPKNVVVRMTLMYGWNNSNQRSNAVTWLLDRLRRAEPTKLVNDTYVNPIYNLQAAENIWKIIKLGKSGIFHLAGRDRVNRYEFGLITARIFGFDDRLLEPVSSDYFPGIALRMPDTTFATTKMIEGLSSRPLSLQAGLEFMQLQSP</sequence>
<keyword evidence="2" id="KW-0560">Oxidoreductase</keyword>
<comment type="function">
    <text evidence="2">Catalyzes the reduction of dTDP-6-deoxy-L-lyxo-4-hexulose to yield dTDP-L-rhamnose.</text>
</comment>
<dbReference type="AlphaFoldDB" id="A0A0G1VJT9"/>
<protein>
    <recommendedName>
        <fullName evidence="2">dTDP-4-dehydrorhamnose reductase</fullName>
        <ecNumber evidence="2">1.1.1.133</ecNumber>
    </recommendedName>
</protein>
<dbReference type="CDD" id="cd05254">
    <property type="entry name" value="dTDP_HR_like_SDR_e"/>
    <property type="match status" value="1"/>
</dbReference>
<dbReference type="GO" id="GO:0048269">
    <property type="term" value="C:methionine adenosyltransferase complex"/>
    <property type="evidence" value="ECO:0007669"/>
    <property type="project" value="TreeGrafter"/>
</dbReference>
<comment type="caution">
    <text evidence="4">The sequence shown here is derived from an EMBL/GenBank/DDBJ whole genome shotgun (WGS) entry which is preliminary data.</text>
</comment>
<evidence type="ECO:0000313" key="5">
    <source>
        <dbReference type="Proteomes" id="UP000034565"/>
    </source>
</evidence>
<accession>A0A0G1VJT9</accession>
<evidence type="ECO:0000313" key="4">
    <source>
        <dbReference type="EMBL" id="KKU70345.1"/>
    </source>
</evidence>
<keyword evidence="2" id="KW-0521">NADP</keyword>
<comment type="pathway">
    <text evidence="2">Carbohydrate biosynthesis; dTDP-L-rhamnose biosynthesis.</text>
</comment>
<dbReference type="GO" id="GO:0019305">
    <property type="term" value="P:dTDP-rhamnose biosynthetic process"/>
    <property type="evidence" value="ECO:0007669"/>
    <property type="project" value="UniProtKB-UniPathway"/>
</dbReference>
<dbReference type="InterPro" id="IPR036291">
    <property type="entry name" value="NAD(P)-bd_dom_sf"/>
</dbReference>